<dbReference type="GO" id="GO:0008270">
    <property type="term" value="F:zinc ion binding"/>
    <property type="evidence" value="ECO:0007669"/>
    <property type="project" value="InterPro"/>
</dbReference>
<evidence type="ECO:0000259" key="10">
    <source>
        <dbReference type="Pfam" id="PF08240"/>
    </source>
</evidence>
<reference evidence="11" key="2">
    <citation type="submission" date="2023-05" db="EMBL/GenBank/DDBJ databases">
        <authorList>
            <person name="Schelkunov M.I."/>
        </authorList>
    </citation>
    <scope>NUCLEOTIDE SEQUENCE</scope>
    <source>
        <strain evidence="11">Hsosn_3</strain>
        <tissue evidence="11">Leaf</tissue>
    </source>
</reference>
<dbReference type="InterPro" id="IPR011032">
    <property type="entry name" value="GroES-like_sf"/>
</dbReference>
<keyword evidence="5" id="KW-0560">Oxidoreductase</keyword>
<reference evidence="11" key="1">
    <citation type="submission" date="2023-02" db="EMBL/GenBank/DDBJ databases">
        <title>Genome of toxic invasive species Heracleum sosnowskyi carries increased number of genes despite the absence of recent whole-genome duplications.</title>
        <authorList>
            <person name="Schelkunov M."/>
            <person name="Shtratnikova V."/>
            <person name="Makarenko M."/>
            <person name="Klepikova A."/>
            <person name="Omelchenko D."/>
            <person name="Novikova G."/>
            <person name="Obukhova E."/>
            <person name="Bogdanov V."/>
            <person name="Penin A."/>
            <person name="Logacheva M."/>
        </authorList>
    </citation>
    <scope>NUCLEOTIDE SEQUENCE</scope>
    <source>
        <strain evidence="11">Hsosn_3</strain>
        <tissue evidence="11">Leaf</tissue>
    </source>
</reference>
<dbReference type="FunFam" id="3.90.180.10:FF:000067">
    <property type="entry name" value="alcohol dehydrogenase 1-like isoform X1"/>
    <property type="match status" value="1"/>
</dbReference>
<dbReference type="PANTHER" id="PTHR43880">
    <property type="entry name" value="ALCOHOL DEHYDROGENASE"/>
    <property type="match status" value="1"/>
</dbReference>
<evidence type="ECO:0000256" key="8">
    <source>
        <dbReference type="RuleBase" id="RU361277"/>
    </source>
</evidence>
<organism evidence="11 12">
    <name type="scientific">Heracleum sosnowskyi</name>
    <dbReference type="NCBI Taxonomy" id="360622"/>
    <lineage>
        <taxon>Eukaryota</taxon>
        <taxon>Viridiplantae</taxon>
        <taxon>Streptophyta</taxon>
        <taxon>Embryophyta</taxon>
        <taxon>Tracheophyta</taxon>
        <taxon>Spermatophyta</taxon>
        <taxon>Magnoliopsida</taxon>
        <taxon>eudicotyledons</taxon>
        <taxon>Gunneridae</taxon>
        <taxon>Pentapetalae</taxon>
        <taxon>asterids</taxon>
        <taxon>campanulids</taxon>
        <taxon>Apiales</taxon>
        <taxon>Apiaceae</taxon>
        <taxon>Apioideae</taxon>
        <taxon>apioid superclade</taxon>
        <taxon>Tordylieae</taxon>
        <taxon>Tordyliinae</taxon>
        <taxon>Heracleum</taxon>
    </lineage>
</organism>
<keyword evidence="3 8" id="KW-0479">Metal-binding</keyword>
<evidence type="ECO:0000313" key="12">
    <source>
        <dbReference type="Proteomes" id="UP001237642"/>
    </source>
</evidence>
<dbReference type="SUPFAM" id="SSF50129">
    <property type="entry name" value="GroES-like"/>
    <property type="match status" value="1"/>
</dbReference>
<dbReference type="CDD" id="cd08277">
    <property type="entry name" value="liver_alcohol_DH_like"/>
    <property type="match status" value="1"/>
</dbReference>
<evidence type="ECO:0000256" key="3">
    <source>
        <dbReference type="ARBA" id="ARBA00022723"/>
    </source>
</evidence>
<dbReference type="Proteomes" id="UP001237642">
    <property type="component" value="Unassembled WGS sequence"/>
</dbReference>
<protein>
    <submittedName>
        <fullName evidence="11">CYP enzymes assisting alcohol dehydrogenase</fullName>
    </submittedName>
</protein>
<keyword evidence="4 8" id="KW-0862">Zinc</keyword>
<dbReference type="SUPFAM" id="SSF51735">
    <property type="entry name" value="NAD(P)-binding Rossmann-fold domains"/>
    <property type="match status" value="1"/>
</dbReference>
<dbReference type="EMBL" id="JAUIZM010000010">
    <property type="protein sequence ID" value="KAK1359983.1"/>
    <property type="molecule type" value="Genomic_DNA"/>
</dbReference>
<dbReference type="Pfam" id="PF00107">
    <property type="entry name" value="ADH_zinc_N"/>
    <property type="match status" value="1"/>
</dbReference>
<comment type="similarity">
    <text evidence="7">Belongs to the zinc-containing alcohol dehydrogenase family. Class-IV subfamily.</text>
</comment>
<dbReference type="Pfam" id="PF08240">
    <property type="entry name" value="ADH_N"/>
    <property type="match status" value="1"/>
</dbReference>
<gene>
    <name evidence="11" type="ORF">POM88_044457</name>
</gene>
<accession>A0AAD8H586</accession>
<evidence type="ECO:0000256" key="4">
    <source>
        <dbReference type="ARBA" id="ARBA00022833"/>
    </source>
</evidence>
<dbReference type="InterPro" id="IPR036291">
    <property type="entry name" value="NAD(P)-bd_dom_sf"/>
</dbReference>
<evidence type="ECO:0000256" key="7">
    <source>
        <dbReference type="ARBA" id="ARBA00060764"/>
    </source>
</evidence>
<comment type="subunit">
    <text evidence="2">Homodimer.</text>
</comment>
<feature type="domain" description="Alcohol dehydrogenase-like N-terminal" evidence="10">
    <location>
        <begin position="35"/>
        <end position="162"/>
    </location>
</feature>
<name>A0AAD8H586_9APIA</name>
<evidence type="ECO:0000256" key="6">
    <source>
        <dbReference type="ARBA" id="ARBA00023027"/>
    </source>
</evidence>
<proteinExistence type="inferred from homology"/>
<dbReference type="InterPro" id="IPR013149">
    <property type="entry name" value="ADH-like_C"/>
</dbReference>
<evidence type="ECO:0000256" key="2">
    <source>
        <dbReference type="ARBA" id="ARBA00011738"/>
    </source>
</evidence>
<dbReference type="InterPro" id="IPR013154">
    <property type="entry name" value="ADH-like_N"/>
</dbReference>
<evidence type="ECO:0000313" key="11">
    <source>
        <dbReference type="EMBL" id="KAK1359983.1"/>
    </source>
</evidence>
<dbReference type="InterPro" id="IPR002328">
    <property type="entry name" value="ADH_Zn_CS"/>
</dbReference>
<evidence type="ECO:0000256" key="1">
    <source>
        <dbReference type="ARBA" id="ARBA00001947"/>
    </source>
</evidence>
<dbReference type="GO" id="GO:0005829">
    <property type="term" value="C:cytosol"/>
    <property type="evidence" value="ECO:0007669"/>
    <property type="project" value="TreeGrafter"/>
</dbReference>
<dbReference type="PANTHER" id="PTHR43880:SF38">
    <property type="entry name" value="ALCOHOL DEHYDROGENASE-RELATED"/>
    <property type="match status" value="1"/>
</dbReference>
<keyword evidence="12" id="KW-1185">Reference proteome</keyword>
<dbReference type="FunFam" id="3.40.50.720:FF:000003">
    <property type="entry name" value="S-(hydroxymethyl)glutathione dehydrogenase"/>
    <property type="match status" value="1"/>
</dbReference>
<dbReference type="Gene3D" id="3.90.180.10">
    <property type="entry name" value="Medium-chain alcohol dehydrogenases, catalytic domain"/>
    <property type="match status" value="1"/>
</dbReference>
<evidence type="ECO:0000256" key="5">
    <source>
        <dbReference type="ARBA" id="ARBA00023002"/>
    </source>
</evidence>
<feature type="domain" description="Alcohol dehydrogenase-like C-terminal" evidence="9">
    <location>
        <begin position="204"/>
        <end position="334"/>
    </location>
</feature>
<dbReference type="Gene3D" id="3.40.50.720">
    <property type="entry name" value="NAD(P)-binding Rossmann-like Domain"/>
    <property type="match status" value="1"/>
</dbReference>
<evidence type="ECO:0000259" key="9">
    <source>
        <dbReference type="Pfam" id="PF00107"/>
    </source>
</evidence>
<dbReference type="AlphaFoldDB" id="A0AAD8H586"/>
<dbReference type="GO" id="GO:0051903">
    <property type="term" value="F:S-(hydroxymethyl)glutathione dehydrogenase [NAD(P)+] activity"/>
    <property type="evidence" value="ECO:0007669"/>
    <property type="project" value="TreeGrafter"/>
</dbReference>
<comment type="caution">
    <text evidence="11">The sequence shown here is derived from an EMBL/GenBank/DDBJ whole genome shotgun (WGS) entry which is preliminary data.</text>
</comment>
<sequence length="376" mass="40566">MSDCSPQVITCKAVVLWKAGEELKVEEIKVDPPKTGEVRMKMLFASVCHTDIHYRDGFLPLFPRALGHEGVGIVEAVGENVNNVKIGDVVMPIYLGECGNCLNCKSGKSNLCHVYPLNLSALLPDGTSRMSISRTGEKIYHHLSCSTWSEYTVFDSNYMVKVDPKLPLRHASFLSCGFTTGFGAAWRTASIEKGSTVAVLGLGAVGLGAIEGARMQGASKIIGVDLINFKGKKGTAFGMTDFINPKESGKSISELVKEATGGLGVDYCFECTGVPSLLSEAIESTKVGLGTVVLISLGTEPVGHFNILPFLCGRTLKGTIFGGVRTQSDLPTIINKSVNKEINLEELLTHEFTLNEINEALEMTKHPDCVKILMKF</sequence>
<dbReference type="GO" id="GO:0046294">
    <property type="term" value="P:formaldehyde catabolic process"/>
    <property type="evidence" value="ECO:0007669"/>
    <property type="project" value="TreeGrafter"/>
</dbReference>
<comment type="cofactor">
    <cofactor evidence="1 8">
        <name>Zn(2+)</name>
        <dbReference type="ChEBI" id="CHEBI:29105"/>
    </cofactor>
</comment>
<keyword evidence="6" id="KW-0520">NAD</keyword>
<dbReference type="PROSITE" id="PS00059">
    <property type="entry name" value="ADH_ZINC"/>
    <property type="match status" value="1"/>
</dbReference>